<dbReference type="SMART" id="SM00116">
    <property type="entry name" value="CBS"/>
    <property type="match status" value="2"/>
</dbReference>
<protein>
    <submittedName>
        <fullName evidence="5">CBS domain-containing protein</fullName>
    </submittedName>
</protein>
<accession>A0A6G4TTN7</accession>
<dbReference type="AlphaFoldDB" id="A0A6G4TTN7"/>
<dbReference type="Gene3D" id="3.10.580.10">
    <property type="entry name" value="CBS-domain"/>
    <property type="match status" value="1"/>
</dbReference>
<dbReference type="PANTHER" id="PTHR43080:SF29">
    <property type="entry name" value="OS02G0818000 PROTEIN"/>
    <property type="match status" value="1"/>
</dbReference>
<dbReference type="Pfam" id="PF04972">
    <property type="entry name" value="BON"/>
    <property type="match status" value="1"/>
</dbReference>
<name>A0A6G4TTN7_9ACTN</name>
<dbReference type="PANTHER" id="PTHR43080">
    <property type="entry name" value="CBS DOMAIN-CONTAINING PROTEIN CBSX3, MITOCHONDRIAL"/>
    <property type="match status" value="1"/>
</dbReference>
<dbReference type="InterPro" id="IPR000644">
    <property type="entry name" value="CBS_dom"/>
</dbReference>
<evidence type="ECO:0000256" key="1">
    <source>
        <dbReference type="ARBA" id="ARBA00023122"/>
    </source>
</evidence>
<evidence type="ECO:0000256" key="2">
    <source>
        <dbReference type="PROSITE-ProRule" id="PRU00703"/>
    </source>
</evidence>
<dbReference type="RefSeq" id="WP_165229842.1">
    <property type="nucleotide sequence ID" value="NZ_JAAKZV010000002.1"/>
</dbReference>
<feature type="domain" description="CBS" evidence="4">
    <location>
        <begin position="10"/>
        <end position="67"/>
    </location>
</feature>
<evidence type="ECO:0000313" key="6">
    <source>
        <dbReference type="Proteomes" id="UP000481583"/>
    </source>
</evidence>
<dbReference type="PROSITE" id="PS50914">
    <property type="entry name" value="BON"/>
    <property type="match status" value="1"/>
</dbReference>
<dbReference type="InterPro" id="IPR051257">
    <property type="entry name" value="Diverse_CBS-Domain"/>
</dbReference>
<dbReference type="Gene3D" id="3.30.1340.30">
    <property type="match status" value="1"/>
</dbReference>
<proteinExistence type="predicted"/>
<dbReference type="InterPro" id="IPR017080">
    <property type="entry name" value="UCP036990_CBS_BON"/>
</dbReference>
<evidence type="ECO:0000313" key="5">
    <source>
        <dbReference type="EMBL" id="NGN62468.1"/>
    </source>
</evidence>
<dbReference type="SUPFAM" id="SSF54631">
    <property type="entry name" value="CBS-domain pair"/>
    <property type="match status" value="1"/>
</dbReference>
<dbReference type="Pfam" id="PF00571">
    <property type="entry name" value="CBS"/>
    <property type="match status" value="2"/>
</dbReference>
<feature type="domain" description="BON" evidence="3">
    <location>
        <begin position="150"/>
        <end position="219"/>
    </location>
</feature>
<dbReference type="CDD" id="cd04586">
    <property type="entry name" value="CBS_pair_BON_assoc"/>
    <property type="match status" value="1"/>
</dbReference>
<keyword evidence="6" id="KW-1185">Reference proteome</keyword>
<reference evidence="5 6" key="1">
    <citation type="submission" date="2020-02" db="EMBL/GenBank/DDBJ databases">
        <title>Whole-genome analyses of novel actinobacteria.</title>
        <authorList>
            <person name="Sahin N."/>
        </authorList>
    </citation>
    <scope>NUCLEOTIDE SEQUENCE [LARGE SCALE GENOMIC DNA]</scope>
    <source>
        <strain evidence="5 6">A7024</strain>
    </source>
</reference>
<sequence length="243" mass="27387">MKHRKIGNVMTSDVVTVQLSTPFKEVARLLQSHGISGLPVVDDDEQVLGVISETDLMLRQAEQPDPYAPPRRRLPRITSRARRAYGKARAQTAEQLMSKPAITVRPGDTVTQAARTMTEHGVERLPVVDEESRLIGIVTRRDLLQVFVRPDEEIRQEIVDEVLVRALWVIPQLVRVTVAQGVVTFEGELERQSEVEIAEQLAKRIDGVIGVVNKMTYRLDDSHIPPVEPPYRSVGGDWMLHRP</sequence>
<evidence type="ECO:0000259" key="4">
    <source>
        <dbReference type="PROSITE" id="PS51371"/>
    </source>
</evidence>
<dbReference type="PROSITE" id="PS51371">
    <property type="entry name" value="CBS"/>
    <property type="match status" value="2"/>
</dbReference>
<comment type="caution">
    <text evidence="5">The sequence shown here is derived from an EMBL/GenBank/DDBJ whole genome shotgun (WGS) entry which is preliminary data.</text>
</comment>
<dbReference type="Proteomes" id="UP000481583">
    <property type="component" value="Unassembled WGS sequence"/>
</dbReference>
<dbReference type="InterPro" id="IPR007055">
    <property type="entry name" value="BON_dom"/>
</dbReference>
<gene>
    <name evidence="5" type="ORF">G5C51_00890</name>
</gene>
<feature type="domain" description="CBS" evidence="4">
    <location>
        <begin position="97"/>
        <end position="153"/>
    </location>
</feature>
<keyword evidence="1 2" id="KW-0129">CBS domain</keyword>
<dbReference type="EMBL" id="JAAKZV010000002">
    <property type="protein sequence ID" value="NGN62468.1"/>
    <property type="molecule type" value="Genomic_DNA"/>
</dbReference>
<dbReference type="InterPro" id="IPR046342">
    <property type="entry name" value="CBS_dom_sf"/>
</dbReference>
<dbReference type="PIRSF" id="PIRSF036990">
    <property type="entry name" value="UCP036990_CBS_BON"/>
    <property type="match status" value="1"/>
</dbReference>
<evidence type="ECO:0000259" key="3">
    <source>
        <dbReference type="PROSITE" id="PS50914"/>
    </source>
</evidence>
<organism evidence="5 6">
    <name type="scientific">Streptomyces coryli</name>
    <dbReference type="NCBI Taxonomy" id="1128680"/>
    <lineage>
        <taxon>Bacteria</taxon>
        <taxon>Bacillati</taxon>
        <taxon>Actinomycetota</taxon>
        <taxon>Actinomycetes</taxon>
        <taxon>Kitasatosporales</taxon>
        <taxon>Streptomycetaceae</taxon>
        <taxon>Streptomyces</taxon>
    </lineage>
</organism>